<sequence>MRIWKTLRGFPRPSGGDSNVRQECEYGDSDVSVVSEFVSEEFKAIEEKDWFDKDQEDLTLQDVRQYLRVGWPRKECILEEVMPFFKKETTQHHLPPEPSIQPGQQATVSEWIEIIQKGPLLLLPLPIKWTSRNSCKEMAK</sequence>
<name>A0AAV7KZQ8_PLEWA</name>
<evidence type="ECO:0000313" key="1">
    <source>
        <dbReference type="EMBL" id="KAJ1083864.1"/>
    </source>
</evidence>
<dbReference type="EMBL" id="JANPWB010000016">
    <property type="protein sequence ID" value="KAJ1083864.1"/>
    <property type="molecule type" value="Genomic_DNA"/>
</dbReference>
<comment type="caution">
    <text evidence="1">The sequence shown here is derived from an EMBL/GenBank/DDBJ whole genome shotgun (WGS) entry which is preliminary data.</text>
</comment>
<accession>A0AAV7KZQ8</accession>
<dbReference type="AlphaFoldDB" id="A0AAV7KZQ8"/>
<gene>
    <name evidence="1" type="ORF">NDU88_004019</name>
</gene>
<evidence type="ECO:0000313" key="2">
    <source>
        <dbReference type="Proteomes" id="UP001066276"/>
    </source>
</evidence>
<dbReference type="Proteomes" id="UP001066276">
    <property type="component" value="Chromosome 12"/>
</dbReference>
<proteinExistence type="predicted"/>
<keyword evidence="2" id="KW-1185">Reference proteome</keyword>
<reference evidence="1" key="1">
    <citation type="journal article" date="2022" name="bioRxiv">
        <title>Sequencing and chromosome-scale assembly of the giantPleurodeles waltlgenome.</title>
        <authorList>
            <person name="Brown T."/>
            <person name="Elewa A."/>
            <person name="Iarovenko S."/>
            <person name="Subramanian E."/>
            <person name="Araus A.J."/>
            <person name="Petzold A."/>
            <person name="Susuki M."/>
            <person name="Suzuki K.-i.T."/>
            <person name="Hayashi T."/>
            <person name="Toyoda A."/>
            <person name="Oliveira C."/>
            <person name="Osipova E."/>
            <person name="Leigh N.D."/>
            <person name="Simon A."/>
            <person name="Yun M.H."/>
        </authorList>
    </citation>
    <scope>NUCLEOTIDE SEQUENCE</scope>
    <source>
        <strain evidence="1">20211129_DDA</strain>
        <tissue evidence="1">Liver</tissue>
    </source>
</reference>
<protein>
    <submittedName>
        <fullName evidence="1">Uncharacterized protein</fullName>
    </submittedName>
</protein>
<organism evidence="1 2">
    <name type="scientific">Pleurodeles waltl</name>
    <name type="common">Iberian ribbed newt</name>
    <dbReference type="NCBI Taxonomy" id="8319"/>
    <lineage>
        <taxon>Eukaryota</taxon>
        <taxon>Metazoa</taxon>
        <taxon>Chordata</taxon>
        <taxon>Craniata</taxon>
        <taxon>Vertebrata</taxon>
        <taxon>Euteleostomi</taxon>
        <taxon>Amphibia</taxon>
        <taxon>Batrachia</taxon>
        <taxon>Caudata</taxon>
        <taxon>Salamandroidea</taxon>
        <taxon>Salamandridae</taxon>
        <taxon>Pleurodelinae</taxon>
        <taxon>Pleurodeles</taxon>
    </lineage>
</organism>